<protein>
    <submittedName>
        <fullName evidence="3">Excalibur calcium-binding domain-containing protein</fullName>
    </submittedName>
</protein>
<evidence type="ECO:0000313" key="4">
    <source>
        <dbReference type="Proteomes" id="UP001595755"/>
    </source>
</evidence>
<gene>
    <name evidence="3" type="ORF">ACFO1S_20540</name>
</gene>
<evidence type="ECO:0000259" key="2">
    <source>
        <dbReference type="SMART" id="SM00894"/>
    </source>
</evidence>
<dbReference type="SMART" id="SM00894">
    <property type="entry name" value="Excalibur"/>
    <property type="match status" value="1"/>
</dbReference>
<evidence type="ECO:0000313" key="3">
    <source>
        <dbReference type="EMBL" id="MFC4305823.1"/>
    </source>
</evidence>
<sequence length="72" mass="7867">MRILFIVDKPKVLFPQQPDPASPSKDVGPTDEDNVIYPNCAAVREAGKSPLHRSDPGYSKKLDRDGDGLACE</sequence>
<comment type="caution">
    <text evidence="3">The sequence shown here is derived from an EMBL/GenBank/DDBJ whole genome shotgun (WGS) entry which is preliminary data.</text>
</comment>
<dbReference type="Pfam" id="PF05901">
    <property type="entry name" value="Excalibur"/>
    <property type="match status" value="1"/>
</dbReference>
<accession>A0ABV8SG19</accession>
<reference evidence="4" key="1">
    <citation type="journal article" date="2019" name="Int. J. Syst. Evol. Microbiol.">
        <title>The Global Catalogue of Microorganisms (GCM) 10K type strain sequencing project: providing services to taxonomists for standard genome sequencing and annotation.</title>
        <authorList>
            <consortium name="The Broad Institute Genomics Platform"/>
            <consortium name="The Broad Institute Genome Sequencing Center for Infectious Disease"/>
            <person name="Wu L."/>
            <person name="Ma J."/>
        </authorList>
    </citation>
    <scope>NUCLEOTIDE SEQUENCE [LARGE SCALE GENOMIC DNA]</scope>
    <source>
        <strain evidence="4">CGMCC 4.1641</strain>
    </source>
</reference>
<name>A0ABV8SG19_9BACL</name>
<dbReference type="Proteomes" id="UP001595755">
    <property type="component" value="Unassembled WGS sequence"/>
</dbReference>
<feature type="region of interest" description="Disordered" evidence="1">
    <location>
        <begin position="14"/>
        <end position="34"/>
    </location>
</feature>
<organism evidence="3 4">
    <name type="scientific">Cohnella boryungensis</name>
    <dbReference type="NCBI Taxonomy" id="768479"/>
    <lineage>
        <taxon>Bacteria</taxon>
        <taxon>Bacillati</taxon>
        <taxon>Bacillota</taxon>
        <taxon>Bacilli</taxon>
        <taxon>Bacillales</taxon>
        <taxon>Paenibacillaceae</taxon>
        <taxon>Cohnella</taxon>
    </lineage>
</organism>
<dbReference type="InterPro" id="IPR008613">
    <property type="entry name" value="Excalibur_Ca-bd_domain"/>
</dbReference>
<feature type="compositionally biased region" description="Basic and acidic residues" evidence="1">
    <location>
        <begin position="52"/>
        <end position="72"/>
    </location>
</feature>
<feature type="region of interest" description="Disordered" evidence="1">
    <location>
        <begin position="46"/>
        <end position="72"/>
    </location>
</feature>
<dbReference type="EMBL" id="JBHSED010000040">
    <property type="protein sequence ID" value="MFC4305823.1"/>
    <property type="molecule type" value="Genomic_DNA"/>
</dbReference>
<keyword evidence="4" id="KW-1185">Reference proteome</keyword>
<feature type="domain" description="Excalibur calcium-binding" evidence="2">
    <location>
        <begin position="36"/>
        <end position="72"/>
    </location>
</feature>
<proteinExistence type="predicted"/>
<evidence type="ECO:0000256" key="1">
    <source>
        <dbReference type="SAM" id="MobiDB-lite"/>
    </source>
</evidence>